<keyword evidence="3" id="KW-1185">Reference proteome</keyword>
<evidence type="ECO:0000313" key="3">
    <source>
        <dbReference type="Proteomes" id="UP000252586"/>
    </source>
</evidence>
<comment type="caution">
    <text evidence="2">The sequence shown here is derived from an EMBL/GenBank/DDBJ whole genome shotgun (WGS) entry which is preliminary data.</text>
</comment>
<name>A0A366DVE7_9NOCA</name>
<keyword evidence="1" id="KW-0732">Signal</keyword>
<feature type="signal peptide" evidence="1">
    <location>
        <begin position="1"/>
        <end position="26"/>
    </location>
</feature>
<proteinExistence type="predicted"/>
<feature type="chain" id="PRO_5039443766" evidence="1">
    <location>
        <begin position="27"/>
        <end position="114"/>
    </location>
</feature>
<dbReference type="AlphaFoldDB" id="A0A366DVE7"/>
<organism evidence="2 3">
    <name type="scientific">Nocardia puris</name>
    <dbReference type="NCBI Taxonomy" id="208602"/>
    <lineage>
        <taxon>Bacteria</taxon>
        <taxon>Bacillati</taxon>
        <taxon>Actinomycetota</taxon>
        <taxon>Actinomycetes</taxon>
        <taxon>Mycobacteriales</taxon>
        <taxon>Nocardiaceae</taxon>
        <taxon>Nocardia</taxon>
    </lineage>
</organism>
<dbReference type="RefSeq" id="WP_067501469.1">
    <property type="nucleotide sequence ID" value="NZ_CP107943.1"/>
</dbReference>
<protein>
    <submittedName>
        <fullName evidence="2">Uncharacterized protein</fullName>
    </submittedName>
</protein>
<evidence type="ECO:0000313" key="2">
    <source>
        <dbReference type="EMBL" id="RBO94070.1"/>
    </source>
</evidence>
<dbReference type="Proteomes" id="UP000252586">
    <property type="component" value="Unassembled WGS sequence"/>
</dbReference>
<sequence length="114" mass="11156">MRATTALTTLAAGAAALTLAAGPAAAIAVDQIPGGTRVELNHGEASAVADWNLGPAIGSLPPNYTPHGKYVLGQTIAEGAQQAKETNSQLNLYILGPVTAPSGVGVSVGDPAAG</sequence>
<evidence type="ECO:0000256" key="1">
    <source>
        <dbReference type="SAM" id="SignalP"/>
    </source>
</evidence>
<gene>
    <name evidence="2" type="ORF">DFR74_102490</name>
</gene>
<dbReference type="EMBL" id="QNRE01000002">
    <property type="protein sequence ID" value="RBO94070.1"/>
    <property type="molecule type" value="Genomic_DNA"/>
</dbReference>
<dbReference type="OrthoDB" id="4552154at2"/>
<reference evidence="2 3" key="1">
    <citation type="submission" date="2018-06" db="EMBL/GenBank/DDBJ databases">
        <title>Genomic Encyclopedia of Type Strains, Phase IV (KMG-IV): sequencing the most valuable type-strain genomes for metagenomic binning, comparative biology and taxonomic classification.</title>
        <authorList>
            <person name="Goeker M."/>
        </authorList>
    </citation>
    <scope>NUCLEOTIDE SEQUENCE [LARGE SCALE GENOMIC DNA]</scope>
    <source>
        <strain evidence="2 3">DSM 44599</strain>
    </source>
</reference>
<accession>A0A366DVE7</accession>
<dbReference type="STRING" id="1210090.GCA_001613185_00133"/>